<evidence type="ECO:0000256" key="7">
    <source>
        <dbReference type="ARBA" id="ARBA00022989"/>
    </source>
</evidence>
<dbReference type="AlphaFoldDB" id="A0A5E4YZX1"/>
<protein>
    <submittedName>
        <fullName evidence="11">Proline/betaine transporter</fullName>
    </submittedName>
</protein>
<dbReference type="Proteomes" id="UP000414233">
    <property type="component" value="Unassembled WGS sequence"/>
</dbReference>
<name>A0A5E4YZX1_9BURK</name>
<gene>
    <name evidence="11" type="primary">proP_2</name>
    <name evidence="11" type="ORF">PTE30175_04836</name>
</gene>
<feature type="transmembrane region" description="Helical" evidence="9">
    <location>
        <begin position="89"/>
        <end position="107"/>
    </location>
</feature>
<dbReference type="InterPro" id="IPR011701">
    <property type="entry name" value="MFS"/>
</dbReference>
<keyword evidence="4" id="KW-1003">Cell membrane</keyword>
<feature type="transmembrane region" description="Helical" evidence="9">
    <location>
        <begin position="370"/>
        <end position="394"/>
    </location>
</feature>
<evidence type="ECO:0000256" key="9">
    <source>
        <dbReference type="SAM" id="Phobius"/>
    </source>
</evidence>
<keyword evidence="5 9" id="KW-0812">Transmembrane</keyword>
<dbReference type="InterPro" id="IPR005829">
    <property type="entry name" value="Sugar_transporter_CS"/>
</dbReference>
<dbReference type="OrthoDB" id="6766492at2"/>
<reference evidence="11 12" key="1">
    <citation type="submission" date="2019-08" db="EMBL/GenBank/DDBJ databases">
        <authorList>
            <person name="Peeters C."/>
        </authorList>
    </citation>
    <scope>NUCLEOTIDE SEQUENCE [LARGE SCALE GENOMIC DNA]</scope>
    <source>
        <strain evidence="11 12">LMG 30175</strain>
    </source>
</reference>
<dbReference type="PANTHER" id="PTHR43528:SF1">
    <property type="entry name" value="ALPHA-KETOGLUTARATE PERMEASE"/>
    <property type="match status" value="1"/>
</dbReference>
<feature type="transmembrane region" description="Helical" evidence="9">
    <location>
        <begin position="189"/>
        <end position="208"/>
    </location>
</feature>
<evidence type="ECO:0000256" key="3">
    <source>
        <dbReference type="ARBA" id="ARBA00022448"/>
    </source>
</evidence>
<keyword evidence="3" id="KW-0813">Transport</keyword>
<accession>A0A5E4YZX1</accession>
<dbReference type="PROSITE" id="PS50850">
    <property type="entry name" value="MFS"/>
    <property type="match status" value="1"/>
</dbReference>
<feature type="domain" description="Major facilitator superfamily (MFS) profile" evidence="10">
    <location>
        <begin position="17"/>
        <end position="426"/>
    </location>
</feature>
<feature type="transmembrane region" description="Helical" evidence="9">
    <location>
        <begin position="119"/>
        <end position="143"/>
    </location>
</feature>
<evidence type="ECO:0000256" key="6">
    <source>
        <dbReference type="ARBA" id="ARBA00022847"/>
    </source>
</evidence>
<dbReference type="FunFam" id="1.20.1250.20:FF:000001">
    <property type="entry name" value="Dicarboxylate MFS transporter"/>
    <property type="match status" value="1"/>
</dbReference>
<dbReference type="PROSITE" id="PS00217">
    <property type="entry name" value="SUGAR_TRANSPORT_2"/>
    <property type="match status" value="1"/>
</dbReference>
<evidence type="ECO:0000256" key="4">
    <source>
        <dbReference type="ARBA" id="ARBA00022475"/>
    </source>
</evidence>
<evidence type="ECO:0000313" key="11">
    <source>
        <dbReference type="EMBL" id="VVE54511.1"/>
    </source>
</evidence>
<keyword evidence="7 9" id="KW-1133">Transmembrane helix</keyword>
<dbReference type="RefSeq" id="WP_150699594.1">
    <property type="nucleotide sequence ID" value="NZ_CABPRZ010000029.1"/>
</dbReference>
<evidence type="ECO:0000256" key="1">
    <source>
        <dbReference type="ARBA" id="ARBA00004651"/>
    </source>
</evidence>
<dbReference type="PANTHER" id="PTHR43528">
    <property type="entry name" value="ALPHA-KETOGLUTARATE PERMEASE"/>
    <property type="match status" value="1"/>
</dbReference>
<dbReference type="InterPro" id="IPR020846">
    <property type="entry name" value="MFS_dom"/>
</dbReference>
<sequence length="454" mass="47973">MMKTDQPQVDPKTLRKVIVAAAVGNFVEWFDFAVYGFLATLLTRQFFPNGDPAIALMKTFAVFAVAFAFRPLGGIFFGIIGDRVGRKKTLATTILIMAGATTLIGFLPTYATAGVVAPLLLTIVRCVQGFSAGGEYAGACAYLMEHAPKHQRARYGSYLPVSTFLSFGCAAVVAFGLDALLPASEMNSWGWRVPFIAAAPIGLVGLYLRNRLGETPSFVAVEGDHALAHAPLRETLRTQGSKIVRLGAFVSVTAVSFYTFTTYFSTYLQVVGGLGRAASLLITVISLVFAAALCPIAGRYSDAVGRRKTMATVCLIIIAAVYPSFALGGAGGFAAATIGAMMLAFGAVLSGVVTAVLLSEVFPTRTRYTASAVTYNLAYTVFGGTAPLIATFLIEKTGNSMSPAFYLMAVSVLALIGGLSLPETSKKSLDGNMEEDSMTPYAAKNFGRVTGDLR</sequence>
<dbReference type="SUPFAM" id="SSF103473">
    <property type="entry name" value="MFS general substrate transporter"/>
    <property type="match status" value="1"/>
</dbReference>
<feature type="transmembrane region" description="Helical" evidence="9">
    <location>
        <begin position="243"/>
        <end position="265"/>
    </location>
</feature>
<dbReference type="EMBL" id="CABPRZ010000029">
    <property type="protein sequence ID" value="VVE54511.1"/>
    <property type="molecule type" value="Genomic_DNA"/>
</dbReference>
<comment type="similarity">
    <text evidence="2">Belongs to the major facilitator superfamily. Metabolite:H+ Symporter (MHS) family (TC 2.A.1.6) family.</text>
</comment>
<evidence type="ECO:0000313" key="12">
    <source>
        <dbReference type="Proteomes" id="UP000414233"/>
    </source>
</evidence>
<dbReference type="GO" id="GO:0015293">
    <property type="term" value="F:symporter activity"/>
    <property type="evidence" value="ECO:0007669"/>
    <property type="project" value="UniProtKB-KW"/>
</dbReference>
<feature type="transmembrane region" description="Helical" evidence="9">
    <location>
        <begin position="20"/>
        <end position="42"/>
    </location>
</feature>
<dbReference type="InterPro" id="IPR036259">
    <property type="entry name" value="MFS_trans_sf"/>
</dbReference>
<keyword evidence="6" id="KW-0769">Symport</keyword>
<feature type="transmembrane region" description="Helical" evidence="9">
    <location>
        <begin position="155"/>
        <end position="177"/>
    </location>
</feature>
<feature type="transmembrane region" description="Helical" evidence="9">
    <location>
        <begin position="333"/>
        <end position="358"/>
    </location>
</feature>
<evidence type="ECO:0000256" key="5">
    <source>
        <dbReference type="ARBA" id="ARBA00022692"/>
    </source>
</evidence>
<feature type="transmembrane region" description="Helical" evidence="9">
    <location>
        <begin position="277"/>
        <end position="297"/>
    </location>
</feature>
<evidence type="ECO:0000256" key="2">
    <source>
        <dbReference type="ARBA" id="ARBA00008240"/>
    </source>
</evidence>
<dbReference type="Gene3D" id="1.20.1250.20">
    <property type="entry name" value="MFS general substrate transporter like domains"/>
    <property type="match status" value="2"/>
</dbReference>
<evidence type="ECO:0000259" key="10">
    <source>
        <dbReference type="PROSITE" id="PS50850"/>
    </source>
</evidence>
<feature type="transmembrane region" description="Helical" evidence="9">
    <location>
        <begin position="400"/>
        <end position="421"/>
    </location>
</feature>
<comment type="subcellular location">
    <subcellularLocation>
        <location evidence="1">Cell membrane</location>
        <topology evidence="1">Multi-pass membrane protein</topology>
    </subcellularLocation>
</comment>
<dbReference type="Pfam" id="PF07690">
    <property type="entry name" value="MFS_1"/>
    <property type="match status" value="1"/>
</dbReference>
<dbReference type="GO" id="GO:0005886">
    <property type="term" value="C:plasma membrane"/>
    <property type="evidence" value="ECO:0007669"/>
    <property type="project" value="UniProtKB-SubCell"/>
</dbReference>
<evidence type="ECO:0000256" key="8">
    <source>
        <dbReference type="ARBA" id="ARBA00023136"/>
    </source>
</evidence>
<keyword evidence="8 9" id="KW-0472">Membrane</keyword>
<dbReference type="PROSITE" id="PS00216">
    <property type="entry name" value="SUGAR_TRANSPORT_1"/>
    <property type="match status" value="1"/>
</dbReference>
<organism evidence="11 12">
    <name type="scientific">Pandoraea terrae</name>
    <dbReference type="NCBI Taxonomy" id="1537710"/>
    <lineage>
        <taxon>Bacteria</taxon>
        <taxon>Pseudomonadati</taxon>
        <taxon>Pseudomonadota</taxon>
        <taxon>Betaproteobacteria</taxon>
        <taxon>Burkholderiales</taxon>
        <taxon>Burkholderiaceae</taxon>
        <taxon>Pandoraea</taxon>
    </lineage>
</organism>
<dbReference type="InterPro" id="IPR051084">
    <property type="entry name" value="H+-coupled_symporters"/>
</dbReference>
<keyword evidence="12" id="KW-1185">Reference proteome</keyword>
<proteinExistence type="inferred from homology"/>
<feature type="transmembrane region" description="Helical" evidence="9">
    <location>
        <begin position="309"/>
        <end position="327"/>
    </location>
</feature>
<feature type="transmembrane region" description="Helical" evidence="9">
    <location>
        <begin position="54"/>
        <end position="77"/>
    </location>
</feature>